<dbReference type="InterPro" id="IPR006439">
    <property type="entry name" value="HAD-SF_hydro_IA"/>
</dbReference>
<dbReference type="GO" id="GO:0016787">
    <property type="term" value="F:hydrolase activity"/>
    <property type="evidence" value="ECO:0007669"/>
    <property type="project" value="UniProtKB-KW"/>
</dbReference>
<dbReference type="NCBIfam" id="TIGR01549">
    <property type="entry name" value="HAD-SF-IA-v1"/>
    <property type="match status" value="1"/>
</dbReference>
<dbReference type="InterPro" id="IPR041492">
    <property type="entry name" value="HAD_2"/>
</dbReference>
<dbReference type="Pfam" id="PF13419">
    <property type="entry name" value="HAD_2"/>
    <property type="match status" value="1"/>
</dbReference>
<dbReference type="SFLD" id="SFLDG01129">
    <property type="entry name" value="C1.5:_HAD__Beta-PGM__Phosphata"/>
    <property type="match status" value="1"/>
</dbReference>
<gene>
    <name evidence="1" type="ORF">HMPREF9698_00140</name>
</gene>
<dbReference type="eggNOG" id="COG0637">
    <property type="taxonomic scope" value="Bacteria"/>
</dbReference>
<dbReference type="InterPro" id="IPR023214">
    <property type="entry name" value="HAD_sf"/>
</dbReference>
<dbReference type="CDD" id="cd07505">
    <property type="entry name" value="HAD_BPGM-like"/>
    <property type="match status" value="1"/>
</dbReference>
<dbReference type="PANTHER" id="PTHR18901">
    <property type="entry name" value="2-DEOXYGLUCOSE-6-PHOSPHATE PHOSPHATASE 2"/>
    <property type="match status" value="1"/>
</dbReference>
<dbReference type="PANTHER" id="PTHR18901:SF38">
    <property type="entry name" value="PSEUDOURIDINE-5'-PHOSPHATASE"/>
    <property type="match status" value="1"/>
</dbReference>
<keyword evidence="1" id="KW-0378">Hydrolase</keyword>
<comment type="caution">
    <text evidence="1">The sequence shown here is derived from an EMBL/GenBank/DDBJ whole genome shotgun (WGS) entry which is preliminary data.</text>
</comment>
<reference evidence="1 2" key="1">
    <citation type="submission" date="2012-09" db="EMBL/GenBank/DDBJ databases">
        <title>The Genome Sequence of Alloiococcus otitis ATCC 51267.</title>
        <authorList>
            <consortium name="The Broad Institute Genome Sequencing Platform"/>
            <person name="Earl A."/>
            <person name="Ward D."/>
            <person name="Feldgarden M."/>
            <person name="Gevers D."/>
            <person name="Huys G."/>
            <person name="Walker B."/>
            <person name="Young S.K."/>
            <person name="Zeng Q."/>
            <person name="Gargeya S."/>
            <person name="Fitzgerald M."/>
            <person name="Haas B."/>
            <person name="Abouelleil A."/>
            <person name="Alvarado L."/>
            <person name="Arachchi H.M."/>
            <person name="Berlin A.M."/>
            <person name="Chapman S.B."/>
            <person name="Goldberg J."/>
            <person name="Griggs A."/>
            <person name="Gujja S."/>
            <person name="Hansen M."/>
            <person name="Howarth C."/>
            <person name="Imamovic A."/>
            <person name="Larimer J."/>
            <person name="McCowen C."/>
            <person name="Montmayeur A."/>
            <person name="Murphy C."/>
            <person name="Neiman D."/>
            <person name="Pearson M."/>
            <person name="Priest M."/>
            <person name="Roberts A."/>
            <person name="Saif S."/>
            <person name="Shea T."/>
            <person name="Sisk P."/>
            <person name="Sykes S."/>
            <person name="Wortman J."/>
            <person name="Nusbaum C."/>
            <person name="Birren B."/>
        </authorList>
    </citation>
    <scope>NUCLEOTIDE SEQUENCE [LARGE SCALE GENOMIC DNA]</scope>
    <source>
        <strain evidence="1 2">ATCC 51267</strain>
    </source>
</reference>
<evidence type="ECO:0000313" key="2">
    <source>
        <dbReference type="Proteomes" id="UP000009875"/>
    </source>
</evidence>
<dbReference type="Gene3D" id="1.10.150.240">
    <property type="entry name" value="Putative phosphatase, domain 2"/>
    <property type="match status" value="1"/>
</dbReference>
<sequence length="216" mass="24658">MTDFKAVIFDMDGLMFDTETIYFQANQKTADRVGLNFSKDFYLDHVGGSERDFFQAMYDHFEEKDKVDRFMEESQKDVYDLLTSDQVPKKEGLMDLLDYLQKERIKMVVASSSDKWLVDKVVTINGVKDYFVDLVGGDEVDQTKPEPDIFLMALDKLGTSKDETLVLEDSLNGVRAGHAARLATIMIPDLIQPGPEAKSKSLAIEENLRQVIKYFK</sequence>
<dbReference type="AlphaFoldDB" id="K9ETM0"/>
<dbReference type="STRING" id="883081.HMPREF9698_00140"/>
<organism evidence="1 2">
    <name type="scientific">Alloiococcus otitis ATCC 51267</name>
    <dbReference type="NCBI Taxonomy" id="883081"/>
    <lineage>
        <taxon>Bacteria</taxon>
        <taxon>Bacillati</taxon>
        <taxon>Bacillota</taxon>
        <taxon>Bacilli</taxon>
        <taxon>Lactobacillales</taxon>
        <taxon>Carnobacteriaceae</taxon>
        <taxon>Alloiococcus</taxon>
    </lineage>
</organism>
<dbReference type="PRINTS" id="PR00413">
    <property type="entry name" value="HADHALOGNASE"/>
</dbReference>
<dbReference type="InterPro" id="IPR023198">
    <property type="entry name" value="PGP-like_dom2"/>
</dbReference>
<dbReference type="OrthoDB" id="9797743at2"/>
<protein>
    <submittedName>
        <fullName evidence="1">HAD hydrolase, family IA</fullName>
    </submittedName>
</protein>
<dbReference type="InterPro" id="IPR036412">
    <property type="entry name" value="HAD-like_sf"/>
</dbReference>
<dbReference type="EMBL" id="AGXA01000003">
    <property type="protein sequence ID" value="EKU94312.1"/>
    <property type="molecule type" value="Genomic_DNA"/>
</dbReference>
<dbReference type="RefSeq" id="WP_003776319.1">
    <property type="nucleotide sequence ID" value="NZ_JH992957.1"/>
</dbReference>
<dbReference type="SFLD" id="SFLDS00003">
    <property type="entry name" value="Haloacid_Dehalogenase"/>
    <property type="match status" value="1"/>
</dbReference>
<dbReference type="HOGENOM" id="CLU_045011_13_3_9"/>
<dbReference type="NCBIfam" id="TIGR01509">
    <property type="entry name" value="HAD-SF-IA-v3"/>
    <property type="match status" value="1"/>
</dbReference>
<name>K9ETM0_9LACT</name>
<evidence type="ECO:0000313" key="1">
    <source>
        <dbReference type="EMBL" id="EKU94312.1"/>
    </source>
</evidence>
<dbReference type="Proteomes" id="UP000009875">
    <property type="component" value="Unassembled WGS sequence"/>
</dbReference>
<accession>K9ETM0</accession>
<dbReference type="Gene3D" id="3.40.50.1000">
    <property type="entry name" value="HAD superfamily/HAD-like"/>
    <property type="match status" value="1"/>
</dbReference>
<proteinExistence type="predicted"/>
<keyword evidence="2" id="KW-1185">Reference proteome</keyword>
<dbReference type="SUPFAM" id="SSF56784">
    <property type="entry name" value="HAD-like"/>
    <property type="match status" value="1"/>
</dbReference>